<dbReference type="PANTHER" id="PTHR42928:SF5">
    <property type="entry name" value="BLR1237 PROTEIN"/>
    <property type="match status" value="1"/>
</dbReference>
<dbReference type="InterPro" id="IPR006311">
    <property type="entry name" value="TAT_signal"/>
</dbReference>
<protein>
    <submittedName>
        <fullName evidence="3">Tripartite tricarboxylate transporter substrate binding protein</fullName>
    </submittedName>
</protein>
<dbReference type="PIRSF" id="PIRSF017082">
    <property type="entry name" value="YflP"/>
    <property type="match status" value="1"/>
</dbReference>
<accession>A0ABS7EZ57</accession>
<feature type="signal peptide" evidence="2">
    <location>
        <begin position="1"/>
        <end position="26"/>
    </location>
</feature>
<sequence length="325" mass="34267">MPKRRIILAAALALAALGGAPPAARAEFPERPLRLISGFAAGGASDLISRLIAEAAAPLLGQRIVVENRTGANGAIGAAETVRAGADGHTAFQCPMGTLTIAPQLQGATLPLDPGLELVPVANLALSSYGLIVKADSPYRSVADLIAAARAQPGRLTFASAGVGSAQHLSGELLKRLAGVDIVHVPYRGAAPAIVDILGGRTDFMITNLGDAMRQIQGGELRLLAQGDPSRFPLFPDLPRIADTVPGFEVTGWFGICVPRGTPAAAIRRWEAALRRAMADPALLRRLQDAGFTPHFEDAETFARRVEHDRRTWREVIQAGNIRAN</sequence>
<evidence type="ECO:0000256" key="1">
    <source>
        <dbReference type="ARBA" id="ARBA00006987"/>
    </source>
</evidence>
<dbReference type="PROSITE" id="PS51318">
    <property type="entry name" value="TAT"/>
    <property type="match status" value="1"/>
</dbReference>
<dbReference type="InterPro" id="IPR042100">
    <property type="entry name" value="Bug_dom1"/>
</dbReference>
<dbReference type="Pfam" id="PF03401">
    <property type="entry name" value="TctC"/>
    <property type="match status" value="1"/>
</dbReference>
<dbReference type="Gene3D" id="3.40.190.150">
    <property type="entry name" value="Bordetella uptake gene, domain 1"/>
    <property type="match status" value="1"/>
</dbReference>
<keyword evidence="2" id="KW-0732">Signal</keyword>
<organism evidence="3 4">
    <name type="scientific">Caldovatus aquaticus</name>
    <dbReference type="NCBI Taxonomy" id="2865671"/>
    <lineage>
        <taxon>Bacteria</taxon>
        <taxon>Pseudomonadati</taxon>
        <taxon>Pseudomonadota</taxon>
        <taxon>Alphaproteobacteria</taxon>
        <taxon>Acetobacterales</taxon>
        <taxon>Roseomonadaceae</taxon>
        <taxon>Caldovatus</taxon>
    </lineage>
</organism>
<reference evidence="3 4" key="1">
    <citation type="submission" date="2021-08" db="EMBL/GenBank/DDBJ databases">
        <title>Caldovatus sediminis gen. nov., sp. nov., a moderately thermophilic bacterium isolated from a hot spring.</title>
        <authorList>
            <person name="Hu C.-J."/>
            <person name="Li W.-J."/>
            <person name="Xian W.-D."/>
        </authorList>
    </citation>
    <scope>NUCLEOTIDE SEQUENCE [LARGE SCALE GENOMIC DNA]</scope>
    <source>
        <strain evidence="3 4">SYSU G05006</strain>
    </source>
</reference>
<evidence type="ECO:0000313" key="3">
    <source>
        <dbReference type="EMBL" id="MBW8268666.1"/>
    </source>
</evidence>
<dbReference type="CDD" id="cd07012">
    <property type="entry name" value="PBP2_Bug_TTT"/>
    <property type="match status" value="1"/>
</dbReference>
<dbReference type="PANTHER" id="PTHR42928">
    <property type="entry name" value="TRICARBOXYLATE-BINDING PROTEIN"/>
    <property type="match status" value="1"/>
</dbReference>
<dbReference type="InterPro" id="IPR005064">
    <property type="entry name" value="BUG"/>
</dbReference>
<dbReference type="Proteomes" id="UP001519924">
    <property type="component" value="Unassembled WGS sequence"/>
</dbReference>
<evidence type="ECO:0000256" key="2">
    <source>
        <dbReference type="SAM" id="SignalP"/>
    </source>
</evidence>
<gene>
    <name evidence="3" type="ORF">K1J50_04125</name>
</gene>
<evidence type="ECO:0000313" key="4">
    <source>
        <dbReference type="Proteomes" id="UP001519924"/>
    </source>
</evidence>
<dbReference type="SUPFAM" id="SSF53850">
    <property type="entry name" value="Periplasmic binding protein-like II"/>
    <property type="match status" value="1"/>
</dbReference>
<proteinExistence type="inferred from homology"/>
<comment type="similarity">
    <text evidence="1">Belongs to the UPF0065 (bug) family.</text>
</comment>
<comment type="caution">
    <text evidence="3">The sequence shown here is derived from an EMBL/GenBank/DDBJ whole genome shotgun (WGS) entry which is preliminary data.</text>
</comment>
<dbReference type="RefSeq" id="WP_220116165.1">
    <property type="nucleotide sequence ID" value="NZ_JAHZUY010000005.1"/>
</dbReference>
<dbReference type="Gene3D" id="3.40.190.10">
    <property type="entry name" value="Periplasmic binding protein-like II"/>
    <property type="match status" value="1"/>
</dbReference>
<name>A0ABS7EZ57_9PROT</name>
<dbReference type="EMBL" id="JAHZUY010000005">
    <property type="protein sequence ID" value="MBW8268666.1"/>
    <property type="molecule type" value="Genomic_DNA"/>
</dbReference>
<keyword evidence="4" id="KW-1185">Reference proteome</keyword>
<feature type="chain" id="PRO_5046268603" evidence="2">
    <location>
        <begin position="27"/>
        <end position="325"/>
    </location>
</feature>